<proteinExistence type="predicted"/>
<dbReference type="PANTHER" id="PTHR34222:SF100">
    <property type="entry name" value="CCHC-TYPE DOMAIN-CONTAINING PROTEIN"/>
    <property type="match status" value="1"/>
</dbReference>
<sequence>MKLRPDFDIARSNLMNRAPVPSLDACLSELLCEEQRLLTQASMAHQTPASVPIPMAYAVQERHKGRDMRVVQCFSCKDFGHIARDCPKKSCNYCKKQGHIISVCPIRPERKQGTAYHASTGASSFVALPITSPVVPIPAPIALANLNTLTPEMVQQMIISVFSAFELLGNPQVFSKPWYFDSGASNHMTNTIVPLPNVRNYDGNLKINTTDGSSLPINAVGDLSSSLTDVFVSPALSTNLLSVGQLVDNDCYGT</sequence>
<dbReference type="AlphaFoldDB" id="A0A5J4ZZM5"/>
<dbReference type="SUPFAM" id="SSF57756">
    <property type="entry name" value="Retrovirus zinc finger-like domains"/>
    <property type="match status" value="1"/>
</dbReference>
<accession>A0A5J4ZZM5</accession>
<feature type="domain" description="CCHC-type" evidence="2">
    <location>
        <begin position="73"/>
        <end position="88"/>
    </location>
</feature>
<dbReference type="Proteomes" id="UP000325577">
    <property type="component" value="Linkage Group LG4"/>
</dbReference>
<organism evidence="3 4">
    <name type="scientific">Nyssa sinensis</name>
    <dbReference type="NCBI Taxonomy" id="561372"/>
    <lineage>
        <taxon>Eukaryota</taxon>
        <taxon>Viridiplantae</taxon>
        <taxon>Streptophyta</taxon>
        <taxon>Embryophyta</taxon>
        <taxon>Tracheophyta</taxon>
        <taxon>Spermatophyta</taxon>
        <taxon>Magnoliopsida</taxon>
        <taxon>eudicotyledons</taxon>
        <taxon>Gunneridae</taxon>
        <taxon>Pentapetalae</taxon>
        <taxon>asterids</taxon>
        <taxon>Cornales</taxon>
        <taxon>Nyssaceae</taxon>
        <taxon>Nyssa</taxon>
    </lineage>
</organism>
<dbReference type="InterPro" id="IPR036875">
    <property type="entry name" value="Znf_CCHC_sf"/>
</dbReference>
<evidence type="ECO:0000313" key="3">
    <source>
        <dbReference type="EMBL" id="KAA8524263.1"/>
    </source>
</evidence>
<evidence type="ECO:0000313" key="4">
    <source>
        <dbReference type="Proteomes" id="UP000325577"/>
    </source>
</evidence>
<dbReference type="OrthoDB" id="1706811at2759"/>
<dbReference type="Gene3D" id="4.10.60.10">
    <property type="entry name" value="Zinc finger, CCHC-type"/>
    <property type="match status" value="2"/>
</dbReference>
<dbReference type="Pfam" id="PF22936">
    <property type="entry name" value="Pol_BBD"/>
    <property type="match status" value="1"/>
</dbReference>
<gene>
    <name evidence="3" type="ORF">F0562_010686</name>
</gene>
<dbReference type="SMART" id="SM00343">
    <property type="entry name" value="ZnF_C2HC"/>
    <property type="match status" value="2"/>
</dbReference>
<keyword evidence="1" id="KW-0479">Metal-binding</keyword>
<dbReference type="GO" id="GO:0008270">
    <property type="term" value="F:zinc ion binding"/>
    <property type="evidence" value="ECO:0007669"/>
    <property type="project" value="UniProtKB-KW"/>
</dbReference>
<evidence type="ECO:0000259" key="2">
    <source>
        <dbReference type="PROSITE" id="PS50158"/>
    </source>
</evidence>
<dbReference type="GO" id="GO:0003676">
    <property type="term" value="F:nucleic acid binding"/>
    <property type="evidence" value="ECO:0007669"/>
    <property type="project" value="InterPro"/>
</dbReference>
<dbReference type="InterPro" id="IPR054722">
    <property type="entry name" value="PolX-like_BBD"/>
</dbReference>
<dbReference type="PROSITE" id="PS50158">
    <property type="entry name" value="ZF_CCHC"/>
    <property type="match status" value="1"/>
</dbReference>
<dbReference type="EMBL" id="CM018047">
    <property type="protein sequence ID" value="KAA8524263.1"/>
    <property type="molecule type" value="Genomic_DNA"/>
</dbReference>
<dbReference type="PANTHER" id="PTHR34222">
    <property type="entry name" value="GAG_PRE-INTEGRS DOMAIN-CONTAINING PROTEIN"/>
    <property type="match status" value="1"/>
</dbReference>
<keyword evidence="4" id="KW-1185">Reference proteome</keyword>
<protein>
    <recommendedName>
        <fullName evidence="2">CCHC-type domain-containing protein</fullName>
    </recommendedName>
</protein>
<dbReference type="InterPro" id="IPR001878">
    <property type="entry name" value="Znf_CCHC"/>
</dbReference>
<name>A0A5J4ZZM5_9ASTE</name>
<dbReference type="Pfam" id="PF00098">
    <property type="entry name" value="zf-CCHC"/>
    <property type="match status" value="1"/>
</dbReference>
<keyword evidence="1" id="KW-0862">Zinc</keyword>
<reference evidence="3 4" key="1">
    <citation type="submission" date="2019-09" db="EMBL/GenBank/DDBJ databases">
        <title>A chromosome-level genome assembly of the Chinese tupelo Nyssa sinensis.</title>
        <authorList>
            <person name="Yang X."/>
            <person name="Kang M."/>
            <person name="Yang Y."/>
            <person name="Xiong H."/>
            <person name="Wang M."/>
            <person name="Zhang Z."/>
            <person name="Wang Z."/>
            <person name="Wu H."/>
            <person name="Ma T."/>
            <person name="Liu J."/>
            <person name="Xi Z."/>
        </authorList>
    </citation>
    <scope>NUCLEOTIDE SEQUENCE [LARGE SCALE GENOMIC DNA]</scope>
    <source>
        <strain evidence="3">J267</strain>
        <tissue evidence="3">Leaf</tissue>
    </source>
</reference>
<keyword evidence="1" id="KW-0863">Zinc-finger</keyword>
<evidence type="ECO:0000256" key="1">
    <source>
        <dbReference type="PROSITE-ProRule" id="PRU00047"/>
    </source>
</evidence>